<dbReference type="AlphaFoldDB" id="Q8KFW0"/>
<name>Q8KFW0_CHLTE</name>
<accession>Q8KFW0</accession>
<reference evidence="1 2" key="1">
    <citation type="journal article" date="2002" name="Proc. Natl. Acad. Sci. U.S.A.">
        <title>The complete genome sequence of Chlorobium tepidum TLS, a photosynthetic, anaerobic, green-sulfur bacterium.</title>
        <authorList>
            <person name="Eisen J.A."/>
            <person name="Nelson K.E."/>
            <person name="Paulsen I.T."/>
            <person name="Heidelberg J.F."/>
            <person name="Wu M."/>
            <person name="Dodson R.J."/>
            <person name="Deboy R."/>
            <person name="Gwinn M.L."/>
            <person name="Nelson W.C."/>
            <person name="Haft D.H."/>
            <person name="Hickey E.K."/>
            <person name="Peterson J.D."/>
            <person name="Durkin A.S."/>
            <person name="Kolonay J.L."/>
            <person name="Yang F."/>
            <person name="Holt I."/>
            <person name="Umayam L.A."/>
            <person name="Mason T."/>
            <person name="Brenner M."/>
            <person name="Shea T.P."/>
            <person name="Parksey D."/>
            <person name="Nierman W.C."/>
            <person name="Feldblyum T.V."/>
            <person name="Hansen C.L."/>
            <person name="Craven M.B."/>
            <person name="Radune D."/>
            <person name="Vamathevan J."/>
            <person name="Khouri H."/>
            <person name="White O."/>
            <person name="Gruber T.M."/>
            <person name="Ketchum K.A."/>
            <person name="Venter J.C."/>
            <person name="Tettelin H."/>
            <person name="Bryant D.A."/>
            <person name="Fraser C.M."/>
        </authorList>
    </citation>
    <scope>NUCLEOTIDE SEQUENCE [LARGE SCALE GENOMIC DNA]</scope>
    <source>
        <strain evidence="2">ATCC 49652 / DSM 12025 / NBRC 103806 / TLS</strain>
    </source>
</reference>
<keyword evidence="2" id="KW-1185">Reference proteome</keyword>
<evidence type="ECO:0000313" key="1">
    <source>
        <dbReference type="EMBL" id="AAM71458.1"/>
    </source>
</evidence>
<dbReference type="KEGG" id="cte:CT0210"/>
<evidence type="ECO:0000313" key="2">
    <source>
        <dbReference type="Proteomes" id="UP000001007"/>
    </source>
</evidence>
<dbReference type="EnsemblBacteria" id="AAM71458">
    <property type="protein sequence ID" value="AAM71458"/>
    <property type="gene ID" value="CT0210"/>
</dbReference>
<dbReference type="HOGENOM" id="CLU_3355294_0_0_10"/>
<organism evidence="1 2">
    <name type="scientific">Chlorobaculum tepidum (strain ATCC 49652 / DSM 12025 / NBRC 103806 / TLS)</name>
    <name type="common">Chlorobium tepidum</name>
    <dbReference type="NCBI Taxonomy" id="194439"/>
    <lineage>
        <taxon>Bacteria</taxon>
        <taxon>Pseudomonadati</taxon>
        <taxon>Chlorobiota</taxon>
        <taxon>Chlorobiia</taxon>
        <taxon>Chlorobiales</taxon>
        <taxon>Chlorobiaceae</taxon>
        <taxon>Chlorobaculum</taxon>
    </lineage>
</organism>
<sequence>MFPMFFPVSYLQKGFALRIAYSGAVRPFLTVFRDKG</sequence>
<protein>
    <submittedName>
        <fullName evidence="1">Uncharacterized protein</fullName>
    </submittedName>
</protein>
<gene>
    <name evidence="1" type="ordered locus">CT0210</name>
</gene>
<dbReference type="Proteomes" id="UP000001007">
    <property type="component" value="Chromosome"/>
</dbReference>
<dbReference type="STRING" id="194439.CT0210"/>
<dbReference type="EMBL" id="AE006470">
    <property type="protein sequence ID" value="AAM71458.1"/>
    <property type="molecule type" value="Genomic_DNA"/>
</dbReference>
<proteinExistence type="predicted"/>